<dbReference type="Proteomes" id="UP000789524">
    <property type="component" value="Unassembled WGS sequence"/>
</dbReference>
<dbReference type="InterPro" id="IPR036875">
    <property type="entry name" value="Znf_CCHC_sf"/>
</dbReference>
<evidence type="ECO:0000256" key="4">
    <source>
        <dbReference type="PROSITE-ProRule" id="PRU00047"/>
    </source>
</evidence>
<feature type="region of interest" description="Disordered" evidence="5">
    <location>
        <begin position="1"/>
        <end position="56"/>
    </location>
</feature>
<dbReference type="PROSITE" id="PS00018">
    <property type="entry name" value="EF_HAND_1"/>
    <property type="match status" value="2"/>
</dbReference>
<keyword evidence="3" id="KW-0106">Calcium</keyword>
<dbReference type="GO" id="GO:0005509">
    <property type="term" value="F:calcium ion binding"/>
    <property type="evidence" value="ECO:0007669"/>
    <property type="project" value="InterPro"/>
</dbReference>
<dbReference type="GO" id="GO:0003676">
    <property type="term" value="F:nucleic acid binding"/>
    <property type="evidence" value="ECO:0007669"/>
    <property type="project" value="InterPro"/>
</dbReference>
<keyword evidence="2" id="KW-0677">Repeat</keyword>
<dbReference type="PANTHER" id="PTHR23055:SF60">
    <property type="entry name" value="CALAXIN"/>
    <property type="match status" value="1"/>
</dbReference>
<feature type="domain" description="CCHC-type" evidence="6">
    <location>
        <begin position="65"/>
        <end position="78"/>
    </location>
</feature>
<feature type="compositionally biased region" description="Polar residues" evidence="5">
    <location>
        <begin position="45"/>
        <end position="56"/>
    </location>
</feature>
<dbReference type="SMART" id="SM00054">
    <property type="entry name" value="EFh"/>
    <property type="match status" value="2"/>
</dbReference>
<proteinExistence type="predicted"/>
<dbReference type="PROSITE" id="PS50222">
    <property type="entry name" value="EF_HAND_2"/>
    <property type="match status" value="2"/>
</dbReference>
<dbReference type="PANTHER" id="PTHR23055">
    <property type="entry name" value="CALCIUM BINDING PROTEINS"/>
    <property type="match status" value="1"/>
</dbReference>
<comment type="caution">
    <text evidence="8">The sequence shown here is derived from an EMBL/GenBank/DDBJ whole genome shotgun (WGS) entry which is preliminary data.</text>
</comment>
<keyword evidence="9" id="KW-1185">Reference proteome</keyword>
<dbReference type="Gene3D" id="4.10.60.10">
    <property type="entry name" value="Zinc finger, CCHC-type"/>
    <property type="match status" value="1"/>
</dbReference>
<dbReference type="InterPro" id="IPR028846">
    <property type="entry name" value="Recoverin"/>
</dbReference>
<dbReference type="Pfam" id="PF13499">
    <property type="entry name" value="EF-hand_7"/>
    <property type="match status" value="1"/>
</dbReference>
<evidence type="ECO:0000313" key="9">
    <source>
        <dbReference type="Proteomes" id="UP000789524"/>
    </source>
</evidence>
<dbReference type="GO" id="GO:0008270">
    <property type="term" value="F:zinc ion binding"/>
    <property type="evidence" value="ECO:0007669"/>
    <property type="project" value="UniProtKB-KW"/>
</dbReference>
<name>A0A8J2R516_9NEOP</name>
<dbReference type="Gene3D" id="1.10.238.10">
    <property type="entry name" value="EF-hand"/>
    <property type="match status" value="1"/>
</dbReference>
<evidence type="ECO:0000256" key="3">
    <source>
        <dbReference type="ARBA" id="ARBA00022837"/>
    </source>
</evidence>
<accession>A0A8J2R516</accession>
<evidence type="ECO:0000256" key="1">
    <source>
        <dbReference type="ARBA" id="ARBA00022723"/>
    </source>
</evidence>
<feature type="domain" description="EF-hand" evidence="7">
    <location>
        <begin position="328"/>
        <end position="363"/>
    </location>
</feature>
<keyword evidence="1" id="KW-0479">Metal-binding</keyword>
<feature type="domain" description="EF-hand" evidence="7">
    <location>
        <begin position="373"/>
        <end position="408"/>
    </location>
</feature>
<evidence type="ECO:0000256" key="2">
    <source>
        <dbReference type="ARBA" id="ARBA00022737"/>
    </source>
</evidence>
<dbReference type="EMBL" id="CAKASE010000080">
    <property type="protein sequence ID" value="CAG9581857.1"/>
    <property type="molecule type" value="Genomic_DNA"/>
</dbReference>
<reference evidence="8" key="1">
    <citation type="submission" date="2021-09" db="EMBL/GenBank/DDBJ databases">
        <authorList>
            <person name="Martin H S."/>
        </authorList>
    </citation>
    <scope>NUCLEOTIDE SEQUENCE</scope>
</reference>
<dbReference type="SUPFAM" id="SSF57756">
    <property type="entry name" value="Retrovirus zinc finger-like domains"/>
    <property type="match status" value="1"/>
</dbReference>
<evidence type="ECO:0000313" key="8">
    <source>
        <dbReference type="EMBL" id="CAG9581857.1"/>
    </source>
</evidence>
<dbReference type="CDD" id="cd00051">
    <property type="entry name" value="EFh"/>
    <property type="match status" value="1"/>
</dbReference>
<dbReference type="AlphaFoldDB" id="A0A8J2R516"/>
<evidence type="ECO:0000256" key="5">
    <source>
        <dbReference type="SAM" id="MobiDB-lite"/>
    </source>
</evidence>
<sequence>MSDDGRDESASPTSEVGSKRVKEKSSGKPGHKQIDCRLKGKKHSTPTTTHIRPSQQSTQKEALICFKCGQPGHIASRCGSVAPVATTSSTAVPRAERRVDLCTVEPPSGALRHNEEIRQVHQNRVDLTEVSGNWLLAEQQRDQDIQKVITQLNNCELKDDIAHTYEIMSNKKNNHGQISMAASAIAMRGVRIFLSASKSAANRKTPQRTRTKEVLPGHKIQPGLSETLLRATKFDKNELEALFTMYKKLVTTAQNAAPASVIGQPVAKIDGIDLNTFRDVMHNTFDLVTEDVIMDRVWLTWERGANGGEGALKFEAWARGLSVLLRGSDEERRQHCFSVYDLNGDGFITKDEMFILLKNSLLKQPGDEDPDEGVRELVELVLRKMDGDHDGKLSLQDYRQAVKQEPLLLEAFGQCLPSKRHAAAFLKNLNTK</sequence>
<evidence type="ECO:0000259" key="7">
    <source>
        <dbReference type="PROSITE" id="PS50222"/>
    </source>
</evidence>
<dbReference type="InterPro" id="IPR018247">
    <property type="entry name" value="EF_Hand_1_Ca_BS"/>
</dbReference>
<dbReference type="Pfam" id="PF00098">
    <property type="entry name" value="zf-CCHC"/>
    <property type="match status" value="1"/>
</dbReference>
<dbReference type="SMART" id="SM00343">
    <property type="entry name" value="ZnF_C2HC"/>
    <property type="match status" value="2"/>
</dbReference>
<keyword evidence="4" id="KW-0863">Zinc-finger</keyword>
<gene>
    <name evidence="8" type="ORF">DCHRY22_LOCUS14314</name>
</gene>
<dbReference type="OrthoDB" id="191686at2759"/>
<dbReference type="PROSITE" id="PS50158">
    <property type="entry name" value="ZF_CCHC"/>
    <property type="match status" value="1"/>
</dbReference>
<organism evidence="8 9">
    <name type="scientific">Danaus chrysippus</name>
    <name type="common">African queen</name>
    <dbReference type="NCBI Taxonomy" id="151541"/>
    <lineage>
        <taxon>Eukaryota</taxon>
        <taxon>Metazoa</taxon>
        <taxon>Ecdysozoa</taxon>
        <taxon>Arthropoda</taxon>
        <taxon>Hexapoda</taxon>
        <taxon>Insecta</taxon>
        <taxon>Pterygota</taxon>
        <taxon>Neoptera</taxon>
        <taxon>Endopterygota</taxon>
        <taxon>Lepidoptera</taxon>
        <taxon>Glossata</taxon>
        <taxon>Ditrysia</taxon>
        <taxon>Papilionoidea</taxon>
        <taxon>Nymphalidae</taxon>
        <taxon>Danainae</taxon>
        <taxon>Danaini</taxon>
        <taxon>Danaina</taxon>
        <taxon>Danaus</taxon>
        <taxon>Anosia</taxon>
    </lineage>
</organism>
<dbReference type="InterPro" id="IPR001878">
    <property type="entry name" value="Znf_CCHC"/>
</dbReference>
<evidence type="ECO:0000259" key="6">
    <source>
        <dbReference type="PROSITE" id="PS50158"/>
    </source>
</evidence>
<protein>
    <submittedName>
        <fullName evidence="8">(African queen) hypothetical protein</fullName>
    </submittedName>
</protein>
<feature type="compositionally biased region" description="Basic and acidic residues" evidence="5">
    <location>
        <begin position="17"/>
        <end position="38"/>
    </location>
</feature>
<keyword evidence="4" id="KW-0862">Zinc</keyword>
<dbReference type="InterPro" id="IPR011992">
    <property type="entry name" value="EF-hand-dom_pair"/>
</dbReference>
<dbReference type="SUPFAM" id="SSF47473">
    <property type="entry name" value="EF-hand"/>
    <property type="match status" value="1"/>
</dbReference>
<dbReference type="InterPro" id="IPR002048">
    <property type="entry name" value="EF_hand_dom"/>
</dbReference>